<evidence type="ECO:0000256" key="1">
    <source>
        <dbReference type="ARBA" id="ARBA00004651"/>
    </source>
</evidence>
<feature type="transmembrane region" description="Helical" evidence="5">
    <location>
        <begin position="361"/>
        <end position="382"/>
    </location>
</feature>
<dbReference type="EMBL" id="CP109134">
    <property type="protein sequence ID" value="WSD05421.1"/>
    <property type="molecule type" value="Genomic_DNA"/>
</dbReference>
<dbReference type="InterPro" id="IPR020846">
    <property type="entry name" value="MFS_dom"/>
</dbReference>
<protein>
    <submittedName>
        <fullName evidence="7">MFS transporter</fullName>
    </submittedName>
</protein>
<dbReference type="SUPFAM" id="SSF103473">
    <property type="entry name" value="MFS general substrate transporter"/>
    <property type="match status" value="1"/>
</dbReference>
<comment type="subcellular location">
    <subcellularLocation>
        <location evidence="1">Cell membrane</location>
        <topology evidence="1">Multi-pass membrane protein</topology>
    </subcellularLocation>
</comment>
<dbReference type="PROSITE" id="PS50850">
    <property type="entry name" value="MFS"/>
    <property type="match status" value="1"/>
</dbReference>
<keyword evidence="4 5" id="KW-0472">Membrane</keyword>
<dbReference type="PANTHER" id="PTHR23514:SF13">
    <property type="entry name" value="INNER MEMBRANE PROTEIN YBJJ"/>
    <property type="match status" value="1"/>
</dbReference>
<feature type="transmembrane region" description="Helical" evidence="5">
    <location>
        <begin position="16"/>
        <end position="38"/>
    </location>
</feature>
<evidence type="ECO:0000256" key="3">
    <source>
        <dbReference type="ARBA" id="ARBA00022989"/>
    </source>
</evidence>
<keyword evidence="3 5" id="KW-1133">Transmembrane helix</keyword>
<name>A0ABZ1GJF5_9ACTN</name>
<evidence type="ECO:0000313" key="7">
    <source>
        <dbReference type="EMBL" id="WSD05421.1"/>
    </source>
</evidence>
<feature type="domain" description="Major facilitator superfamily (MFS) profile" evidence="6">
    <location>
        <begin position="1"/>
        <end position="387"/>
    </location>
</feature>
<dbReference type="InterPro" id="IPR051788">
    <property type="entry name" value="MFS_Transporter"/>
</dbReference>
<dbReference type="Pfam" id="PF07690">
    <property type="entry name" value="MFS_1"/>
    <property type="match status" value="2"/>
</dbReference>
<evidence type="ECO:0000256" key="4">
    <source>
        <dbReference type="ARBA" id="ARBA00023136"/>
    </source>
</evidence>
<dbReference type="InterPro" id="IPR011701">
    <property type="entry name" value="MFS"/>
</dbReference>
<sequence>MSAEVYGQHEVRRARYAVGAVFAVHGAVTGSFATRVPWIQDHAGVSPGQLGLALAFPALGASLAMPLAGWVSHRFGARAALRGLIALWTLALVLPSVAPNLLTLCLALFVYGATAGMSDVAMNALGVEVENRLDRSIMSGLHGMWSVGALIGSAAGTLAAHLGADARLHHTLAAGVLTVAGVLAAGHVLDLRSAPDEEPPPRFALPPRSALLIGAIGFCAVFAEGASLDWSAVYLRDRLEASAGLAAACTTGFTLTMAVARIAGDRVVDRYGAVRTVRASGVVAVGGGLLIVLAQHPAAAMAGFALMGLGIAVVVPLCFAAAGRGSSSNPSLAIAGVATITYTSGLIAPSAIGLLAQATSLMVSFVLVTVLSCGLAGFAGVLRGGDRVKIIRPDAAVPGPRT</sequence>
<dbReference type="Gene3D" id="1.20.1250.20">
    <property type="entry name" value="MFS general substrate transporter like domains"/>
    <property type="match status" value="1"/>
</dbReference>
<evidence type="ECO:0000313" key="8">
    <source>
        <dbReference type="Proteomes" id="UP001335325"/>
    </source>
</evidence>
<proteinExistence type="predicted"/>
<evidence type="ECO:0000256" key="5">
    <source>
        <dbReference type="SAM" id="Phobius"/>
    </source>
</evidence>
<accession>A0ABZ1GJF5</accession>
<feature type="transmembrane region" description="Helical" evidence="5">
    <location>
        <begin position="300"/>
        <end position="320"/>
    </location>
</feature>
<feature type="transmembrane region" description="Helical" evidence="5">
    <location>
        <begin position="168"/>
        <end position="189"/>
    </location>
</feature>
<feature type="transmembrane region" description="Helical" evidence="5">
    <location>
        <begin position="241"/>
        <end position="264"/>
    </location>
</feature>
<dbReference type="Proteomes" id="UP001335325">
    <property type="component" value="Chromosome"/>
</dbReference>
<dbReference type="InterPro" id="IPR036259">
    <property type="entry name" value="MFS_trans_sf"/>
</dbReference>
<feature type="transmembrane region" description="Helical" evidence="5">
    <location>
        <begin position="332"/>
        <end position="355"/>
    </location>
</feature>
<organism evidence="7 8">
    <name type="scientific">Streptomyces hirsutus</name>
    <dbReference type="NCBI Taxonomy" id="35620"/>
    <lineage>
        <taxon>Bacteria</taxon>
        <taxon>Bacillati</taxon>
        <taxon>Actinomycetota</taxon>
        <taxon>Actinomycetes</taxon>
        <taxon>Kitasatosporales</taxon>
        <taxon>Streptomycetaceae</taxon>
        <taxon>Streptomyces</taxon>
    </lineage>
</organism>
<reference evidence="7 8" key="1">
    <citation type="submission" date="2022-10" db="EMBL/GenBank/DDBJ databases">
        <title>The complete genomes of actinobacterial strains from the NBC collection.</title>
        <authorList>
            <person name="Joergensen T.S."/>
            <person name="Alvarez Arevalo M."/>
            <person name="Sterndorff E.B."/>
            <person name="Faurdal D."/>
            <person name="Vuksanovic O."/>
            <person name="Mourched A.-S."/>
            <person name="Charusanti P."/>
            <person name="Shaw S."/>
            <person name="Blin K."/>
            <person name="Weber T."/>
        </authorList>
    </citation>
    <scope>NUCLEOTIDE SEQUENCE [LARGE SCALE GENOMIC DNA]</scope>
    <source>
        <strain evidence="7 8">NBC 01753</strain>
    </source>
</reference>
<feature type="transmembrane region" description="Helical" evidence="5">
    <location>
        <begin position="50"/>
        <end position="72"/>
    </location>
</feature>
<feature type="transmembrane region" description="Helical" evidence="5">
    <location>
        <begin position="143"/>
        <end position="162"/>
    </location>
</feature>
<dbReference type="GeneID" id="91542178"/>
<gene>
    <name evidence="7" type="ORF">OIE73_06370</name>
</gene>
<feature type="transmembrane region" description="Helical" evidence="5">
    <location>
        <begin position="210"/>
        <end position="235"/>
    </location>
</feature>
<dbReference type="PANTHER" id="PTHR23514">
    <property type="entry name" value="BYPASS OF STOP CODON PROTEIN 6"/>
    <property type="match status" value="1"/>
</dbReference>
<feature type="transmembrane region" description="Helical" evidence="5">
    <location>
        <begin position="101"/>
        <end position="122"/>
    </location>
</feature>
<keyword evidence="2 5" id="KW-0812">Transmembrane</keyword>
<keyword evidence="8" id="KW-1185">Reference proteome</keyword>
<evidence type="ECO:0000259" key="6">
    <source>
        <dbReference type="PROSITE" id="PS50850"/>
    </source>
</evidence>
<dbReference type="CDD" id="cd17393">
    <property type="entry name" value="MFS_MosC_like"/>
    <property type="match status" value="1"/>
</dbReference>
<evidence type="ECO:0000256" key="2">
    <source>
        <dbReference type="ARBA" id="ARBA00022692"/>
    </source>
</evidence>
<dbReference type="RefSeq" id="WP_326751666.1">
    <property type="nucleotide sequence ID" value="NZ_CP109134.1"/>
</dbReference>